<protein>
    <recommendedName>
        <fullName evidence="6">Bifunctional IPC transferase and DIPP synthase</fullName>
        <ecNumber evidence="4">2.7.7.74</ecNumber>
        <ecNumber evidence="5">2.7.8.34</ecNumber>
    </recommendedName>
</protein>
<dbReference type="AlphaFoldDB" id="A0A0F9J0C9"/>
<feature type="transmembrane region" description="Helical" evidence="9">
    <location>
        <begin position="113"/>
        <end position="140"/>
    </location>
</feature>
<dbReference type="GO" id="GO:0016020">
    <property type="term" value="C:membrane"/>
    <property type="evidence" value="ECO:0007669"/>
    <property type="project" value="InterPro"/>
</dbReference>
<dbReference type="SFLD" id="SFLDS00003">
    <property type="entry name" value="Haloacid_Dehalogenase"/>
    <property type="match status" value="1"/>
</dbReference>
<dbReference type="EC" id="2.7.7.74" evidence="4"/>
<dbReference type="Gene3D" id="3.90.550.10">
    <property type="entry name" value="Spore Coat Polysaccharide Biosynthesis Protein SpsA, Chain A"/>
    <property type="match status" value="1"/>
</dbReference>
<dbReference type="PANTHER" id="PTHR43434:SF1">
    <property type="entry name" value="PHOSPHOGLYCOLATE PHOSPHATASE"/>
    <property type="match status" value="1"/>
</dbReference>
<keyword evidence="9" id="KW-0812">Transmembrane</keyword>
<dbReference type="Gene3D" id="1.10.150.240">
    <property type="entry name" value="Putative phosphatase, domain 2"/>
    <property type="match status" value="1"/>
</dbReference>
<dbReference type="EC" id="2.7.8.34" evidence="5"/>
<dbReference type="Pfam" id="PF13419">
    <property type="entry name" value="HAD_2"/>
    <property type="match status" value="1"/>
</dbReference>
<feature type="transmembrane region" description="Helical" evidence="9">
    <location>
        <begin position="204"/>
        <end position="224"/>
    </location>
</feature>
<comment type="similarity">
    <text evidence="3">In the N-terminal section; belongs to the MobA family.</text>
</comment>
<comment type="similarity">
    <text evidence="2">In the C-terminal section; belongs to the CDP-alcohol phosphatidyltransferase class-I family.</text>
</comment>
<dbReference type="GO" id="GO:0016780">
    <property type="term" value="F:phosphotransferase activity, for other substituted phosphate groups"/>
    <property type="evidence" value="ECO:0007669"/>
    <property type="project" value="InterPro"/>
</dbReference>
<sequence>IETYNAYDTGIFLCSPAIFAVVEESIAAGDGSVSGAIRRLASRGKAKVVDVQGHYWVDVDTPRDLKRAEALLYGSLTKPNDGFISRAINRRVSIGIFTPLLLKLSRRVTANQVSILSFAVSLAASLSFFLALPVIGGLLIQLASILDGSDGEVARLRKMQSPFGNFFDGVLDRYSDGFILFGMFYYSMTATGITDLFGRYSTPLVLGTSMLALVGTLMVSYTSAKSVADFGYQYSGRWSAAGRGRDVRLFILAVGGVATLVHPVSAFVAILAVALLTSATVLRRMWISWEYSLRRGPLTGISLKAVIFDFDGTIADTMPFLSGLAVNLMTENYAISNEEAGRRYLATTGMDFGSQVEEIFPQHPSNRDVVATMEASKKRGILGHPLFGEVVPTLMFFKERNVKRFICSSTREEMVRQYTAKTGIDDLLDGCFGYRPGFTKGQQIEFILQHYHLDPNEVIFVGDSLVDYDFVRDKDVRFIAICRLFEEQEFRGRGLFTVRDLTALTREWQQSENVIRFVDNVDKV</sequence>
<gene>
    <name evidence="10" type="ORF">LCGC14_1515190</name>
</gene>
<evidence type="ECO:0000256" key="2">
    <source>
        <dbReference type="ARBA" id="ARBA00006982"/>
    </source>
</evidence>
<feature type="non-terminal residue" evidence="10">
    <location>
        <position position="1"/>
    </location>
</feature>
<evidence type="ECO:0000313" key="10">
    <source>
        <dbReference type="EMBL" id="KKM63079.1"/>
    </source>
</evidence>
<keyword evidence="7" id="KW-0808">Transferase</keyword>
<dbReference type="GO" id="GO:0008654">
    <property type="term" value="P:phospholipid biosynthetic process"/>
    <property type="evidence" value="ECO:0007669"/>
    <property type="project" value="InterPro"/>
</dbReference>
<keyword evidence="9" id="KW-1133">Transmembrane helix</keyword>
<dbReference type="InterPro" id="IPR036412">
    <property type="entry name" value="HAD-like_sf"/>
</dbReference>
<organism evidence="10">
    <name type="scientific">marine sediment metagenome</name>
    <dbReference type="NCBI Taxonomy" id="412755"/>
    <lineage>
        <taxon>unclassified sequences</taxon>
        <taxon>metagenomes</taxon>
        <taxon>ecological metagenomes</taxon>
    </lineage>
</organism>
<evidence type="ECO:0000256" key="3">
    <source>
        <dbReference type="ARBA" id="ARBA00007897"/>
    </source>
</evidence>
<evidence type="ECO:0000256" key="4">
    <source>
        <dbReference type="ARBA" id="ARBA00012504"/>
    </source>
</evidence>
<evidence type="ECO:0000256" key="6">
    <source>
        <dbReference type="ARBA" id="ARBA00018322"/>
    </source>
</evidence>
<dbReference type="InterPro" id="IPR041492">
    <property type="entry name" value="HAD_2"/>
</dbReference>
<dbReference type="InterPro" id="IPR023214">
    <property type="entry name" value="HAD_sf"/>
</dbReference>
<dbReference type="InterPro" id="IPR048254">
    <property type="entry name" value="CDP_ALCOHOL_P_TRANSF_CS"/>
</dbReference>
<dbReference type="GO" id="GO:0006281">
    <property type="term" value="P:DNA repair"/>
    <property type="evidence" value="ECO:0007669"/>
    <property type="project" value="TreeGrafter"/>
</dbReference>
<comment type="catalytic activity">
    <reaction evidence="8">
        <text>CDP-1L-myo-inositol + 1D-myo-inositol 3-phosphate = bis(1L-myo-inositol) 3,1'-phosphate 1-phosphate + CMP + H(+)</text>
        <dbReference type="Rhea" id="RHEA:31327"/>
        <dbReference type="ChEBI" id="CHEBI:15378"/>
        <dbReference type="ChEBI" id="CHEBI:58401"/>
        <dbReference type="ChEBI" id="CHEBI:60377"/>
        <dbReference type="ChEBI" id="CHEBI:62573"/>
        <dbReference type="ChEBI" id="CHEBI:62576"/>
        <dbReference type="EC" id="2.7.8.34"/>
    </reaction>
</comment>
<name>A0A0F9J0C9_9ZZZZ</name>
<dbReference type="InterPro" id="IPR050155">
    <property type="entry name" value="HAD-like_hydrolase_sf"/>
</dbReference>
<accession>A0A0F9J0C9</accession>
<comment type="catalytic activity">
    <reaction evidence="1">
        <text>1D-myo-inositol 3-phosphate + CTP + H(+) = CDP-1L-myo-inositol + diphosphate</text>
        <dbReference type="Rhea" id="RHEA:30647"/>
        <dbReference type="ChEBI" id="CHEBI:15378"/>
        <dbReference type="ChEBI" id="CHEBI:33019"/>
        <dbReference type="ChEBI" id="CHEBI:37563"/>
        <dbReference type="ChEBI" id="CHEBI:58401"/>
        <dbReference type="ChEBI" id="CHEBI:62573"/>
        <dbReference type="EC" id="2.7.7.74"/>
    </reaction>
</comment>
<dbReference type="InterPro" id="IPR043130">
    <property type="entry name" value="CDP-OH_PTrfase_TM_dom"/>
</dbReference>
<keyword evidence="9" id="KW-0472">Membrane</keyword>
<dbReference type="Pfam" id="PF01066">
    <property type="entry name" value="CDP-OH_P_transf"/>
    <property type="match status" value="1"/>
</dbReference>
<comment type="caution">
    <text evidence="10">The sequence shown here is derived from an EMBL/GenBank/DDBJ whole genome shotgun (WGS) entry which is preliminary data.</text>
</comment>
<dbReference type="PROSITE" id="PS00379">
    <property type="entry name" value="CDP_ALCOHOL_P_TRANSF"/>
    <property type="match status" value="1"/>
</dbReference>
<feature type="transmembrane region" description="Helical" evidence="9">
    <location>
        <begin position="178"/>
        <end position="197"/>
    </location>
</feature>
<dbReference type="Gene3D" id="3.40.50.1000">
    <property type="entry name" value="HAD superfamily/HAD-like"/>
    <property type="match status" value="1"/>
</dbReference>
<dbReference type="EMBL" id="LAZR01011164">
    <property type="protein sequence ID" value="KKM63079.1"/>
    <property type="molecule type" value="Genomic_DNA"/>
</dbReference>
<dbReference type="Gene3D" id="1.20.120.1760">
    <property type="match status" value="1"/>
</dbReference>
<dbReference type="SFLD" id="SFLDG01129">
    <property type="entry name" value="C1.5:_HAD__Beta-PGM__Phosphata"/>
    <property type="match status" value="1"/>
</dbReference>
<evidence type="ECO:0000256" key="5">
    <source>
        <dbReference type="ARBA" id="ARBA00013268"/>
    </source>
</evidence>
<reference evidence="10" key="1">
    <citation type="journal article" date="2015" name="Nature">
        <title>Complex archaea that bridge the gap between prokaryotes and eukaryotes.</title>
        <authorList>
            <person name="Spang A."/>
            <person name="Saw J.H."/>
            <person name="Jorgensen S.L."/>
            <person name="Zaremba-Niedzwiedzka K."/>
            <person name="Martijn J."/>
            <person name="Lind A.E."/>
            <person name="van Eijk R."/>
            <person name="Schleper C."/>
            <person name="Guy L."/>
            <person name="Ettema T.J."/>
        </authorList>
    </citation>
    <scope>NUCLEOTIDE SEQUENCE</scope>
</reference>
<proteinExistence type="inferred from homology"/>
<dbReference type="CDD" id="cd01427">
    <property type="entry name" value="HAD_like"/>
    <property type="match status" value="1"/>
</dbReference>
<dbReference type="InterPro" id="IPR000462">
    <property type="entry name" value="CDP-OH_P_trans"/>
</dbReference>
<evidence type="ECO:0000256" key="1">
    <source>
        <dbReference type="ARBA" id="ARBA00000729"/>
    </source>
</evidence>
<evidence type="ECO:0000256" key="7">
    <source>
        <dbReference type="ARBA" id="ARBA00022679"/>
    </source>
</evidence>
<dbReference type="GO" id="GO:0008967">
    <property type="term" value="F:phosphoglycolate phosphatase activity"/>
    <property type="evidence" value="ECO:0007669"/>
    <property type="project" value="TreeGrafter"/>
</dbReference>
<dbReference type="SUPFAM" id="SSF56784">
    <property type="entry name" value="HAD-like"/>
    <property type="match status" value="1"/>
</dbReference>
<dbReference type="PANTHER" id="PTHR43434">
    <property type="entry name" value="PHOSPHOGLYCOLATE PHOSPHATASE"/>
    <property type="match status" value="1"/>
</dbReference>
<dbReference type="InterPro" id="IPR029044">
    <property type="entry name" value="Nucleotide-diphossugar_trans"/>
</dbReference>
<evidence type="ECO:0000256" key="8">
    <source>
        <dbReference type="ARBA" id="ARBA00049235"/>
    </source>
</evidence>
<dbReference type="InterPro" id="IPR023198">
    <property type="entry name" value="PGP-like_dom2"/>
</dbReference>
<evidence type="ECO:0000256" key="9">
    <source>
        <dbReference type="SAM" id="Phobius"/>
    </source>
</evidence>
<dbReference type="SUPFAM" id="SSF53448">
    <property type="entry name" value="Nucleotide-diphospho-sugar transferases"/>
    <property type="match status" value="1"/>
</dbReference>
<feature type="transmembrane region" description="Helical" evidence="9">
    <location>
        <begin position="249"/>
        <end position="276"/>
    </location>
</feature>